<feature type="domain" description="Cilium assembly protein DZIP1 N-terminal" evidence="2">
    <location>
        <begin position="57"/>
        <end position="140"/>
    </location>
</feature>
<evidence type="ECO:0000313" key="3">
    <source>
        <dbReference type="EMBL" id="WIA14501.1"/>
    </source>
</evidence>
<feature type="region of interest" description="Disordered" evidence="1">
    <location>
        <begin position="215"/>
        <end position="245"/>
    </location>
</feature>
<accession>A0ABY8TZB7</accession>
<name>A0ABY8TZB7_TETOB</name>
<dbReference type="InterPro" id="IPR032714">
    <property type="entry name" value="DZIP1_N"/>
</dbReference>
<evidence type="ECO:0000259" key="2">
    <source>
        <dbReference type="Pfam" id="PF13815"/>
    </source>
</evidence>
<feature type="compositionally biased region" description="Pro residues" evidence="1">
    <location>
        <begin position="222"/>
        <end position="243"/>
    </location>
</feature>
<evidence type="ECO:0000256" key="1">
    <source>
        <dbReference type="SAM" id="MobiDB-lite"/>
    </source>
</evidence>
<dbReference type="Pfam" id="PF13815">
    <property type="entry name" value="Dzip-like_N"/>
    <property type="match status" value="1"/>
</dbReference>
<reference evidence="3 4" key="1">
    <citation type="submission" date="2023-05" db="EMBL/GenBank/DDBJ databases">
        <title>A 100% complete, gapless, phased diploid assembly of the Scenedesmus obliquus UTEX 3031 genome.</title>
        <authorList>
            <person name="Biondi T.C."/>
            <person name="Hanschen E.R."/>
            <person name="Kwon T."/>
            <person name="Eng W."/>
            <person name="Kruse C.P.S."/>
            <person name="Koehler S.I."/>
            <person name="Kunde Y."/>
            <person name="Gleasner C.D."/>
            <person name="You Mak K.T."/>
            <person name="Polle J."/>
            <person name="Hovde B.T."/>
            <person name="Starkenburg S.R."/>
        </authorList>
    </citation>
    <scope>NUCLEOTIDE SEQUENCE [LARGE SCALE GENOMIC DNA]</scope>
    <source>
        <strain evidence="3 4">DOE0152z</strain>
    </source>
</reference>
<organism evidence="3 4">
    <name type="scientific">Tetradesmus obliquus</name>
    <name type="common">Green alga</name>
    <name type="synonym">Acutodesmus obliquus</name>
    <dbReference type="NCBI Taxonomy" id="3088"/>
    <lineage>
        <taxon>Eukaryota</taxon>
        <taxon>Viridiplantae</taxon>
        <taxon>Chlorophyta</taxon>
        <taxon>core chlorophytes</taxon>
        <taxon>Chlorophyceae</taxon>
        <taxon>CS clade</taxon>
        <taxon>Sphaeropleales</taxon>
        <taxon>Scenedesmaceae</taxon>
        <taxon>Tetradesmus</taxon>
    </lineage>
</organism>
<sequence>MQQLQSSSGTLLSEQVLGNVADAREALEKADAAYNTALDKLEAEDSAARRHSLRRQRLEISWRLVFGVDMQQLVAKGDVQQLEQLLPQVAYGNILAEDPASLAPRHLRQLVLLGQACLDYLWAICMETSRIIKEQVQQLATAGAAIPGLTTSTEEMRGALAVALASCLQSTNIDMTATAASGSHSNGRVEREKTEAMRHTLEEATVMLEQLPLGFQQQQQQQPPPSPPPVQPPVQQQQPPPSPKDLFVRTVSRSDSPIGEQLLVARRCTLLFVSVTI</sequence>
<evidence type="ECO:0000313" key="4">
    <source>
        <dbReference type="Proteomes" id="UP001244341"/>
    </source>
</evidence>
<gene>
    <name evidence="3" type="ORF">OEZ85_003022</name>
</gene>
<protein>
    <recommendedName>
        <fullName evidence="2">Cilium assembly protein DZIP1 N-terminal domain-containing protein</fullName>
    </recommendedName>
</protein>
<proteinExistence type="predicted"/>
<dbReference type="EMBL" id="CP126212">
    <property type="protein sequence ID" value="WIA14501.1"/>
    <property type="molecule type" value="Genomic_DNA"/>
</dbReference>
<keyword evidence="4" id="KW-1185">Reference proteome</keyword>
<dbReference type="Proteomes" id="UP001244341">
    <property type="component" value="Chromosome 5b"/>
</dbReference>